<dbReference type="Pfam" id="PF00753">
    <property type="entry name" value="Lactamase_B"/>
    <property type="match status" value="1"/>
</dbReference>
<dbReference type="CDD" id="cd07731">
    <property type="entry name" value="ComA-like_MBL-fold"/>
    <property type="match status" value="1"/>
</dbReference>
<gene>
    <name evidence="3" type="ORF">A2771_03295</name>
</gene>
<dbReference type="InterPro" id="IPR052159">
    <property type="entry name" value="Competence_DNA_uptake"/>
</dbReference>
<protein>
    <recommendedName>
        <fullName evidence="2">Metallo-beta-lactamase domain-containing protein</fullName>
    </recommendedName>
</protein>
<evidence type="ECO:0000313" key="3">
    <source>
        <dbReference type="EMBL" id="OGM19320.1"/>
    </source>
</evidence>
<comment type="caution">
    <text evidence="3">The sequence shown here is derived from an EMBL/GenBank/DDBJ whole genome shotgun (WGS) entry which is preliminary data.</text>
</comment>
<proteinExistence type="predicted"/>
<evidence type="ECO:0000256" key="1">
    <source>
        <dbReference type="SAM" id="Phobius"/>
    </source>
</evidence>
<dbReference type="InterPro" id="IPR036866">
    <property type="entry name" value="RibonucZ/Hydroxyglut_hydro"/>
</dbReference>
<dbReference type="AlphaFoldDB" id="A0A1F7XWI5"/>
<dbReference type="EMBL" id="MGGD01000073">
    <property type="protein sequence ID" value="OGM19320.1"/>
    <property type="molecule type" value="Genomic_DNA"/>
</dbReference>
<reference evidence="3 4" key="1">
    <citation type="journal article" date="2016" name="Nat. Commun.">
        <title>Thousands of microbial genomes shed light on interconnected biogeochemical processes in an aquifer system.</title>
        <authorList>
            <person name="Anantharaman K."/>
            <person name="Brown C.T."/>
            <person name="Hug L.A."/>
            <person name="Sharon I."/>
            <person name="Castelle C.J."/>
            <person name="Probst A.J."/>
            <person name="Thomas B.C."/>
            <person name="Singh A."/>
            <person name="Wilkins M.J."/>
            <person name="Karaoz U."/>
            <person name="Brodie E.L."/>
            <person name="Williams K.H."/>
            <person name="Hubbard S.S."/>
            <person name="Banfield J.F."/>
        </authorList>
    </citation>
    <scope>NUCLEOTIDE SEQUENCE [LARGE SCALE GENOMIC DNA]</scope>
</reference>
<dbReference type="PANTHER" id="PTHR30619">
    <property type="entry name" value="DNA INTERNALIZATION/COMPETENCE PROTEIN COMEC/REC2"/>
    <property type="match status" value="1"/>
</dbReference>
<name>A0A1F7XWI5_9BACT</name>
<dbReference type="Proteomes" id="UP000176741">
    <property type="component" value="Unassembled WGS sequence"/>
</dbReference>
<dbReference type="InterPro" id="IPR001279">
    <property type="entry name" value="Metallo-B-lactamas"/>
</dbReference>
<keyword evidence="1" id="KW-0812">Transmembrane</keyword>
<dbReference type="Gene3D" id="3.60.15.10">
    <property type="entry name" value="Ribonuclease Z/Hydroxyacylglutathione hydrolase-like"/>
    <property type="match status" value="1"/>
</dbReference>
<sequence>MTVKWKYFIFLLTLITATIWLAVLFYPDSRLRLIACDVGQGDAILAISGKTQILIDGGPNSRVIKCLDRYIPFWDRKIEVVMLTHPQLDHYKGLIDVVKRYSVVNFITSGLDSSSQEFQVLKSQVGGRGIGVVNARSGTKVRVGMIYLDILWPSSAFSASESKPNDVKEGNTASVEETNDLGVFTSKRDPNDFSVVAIMSFKGFDALLTGDISPDQENQIITAGLAKDVNYIKVPHHGSKNGLTKQMLDATSPEVAVISSGKNNSYGHPHAEVLQMLREKDIRILRTDEVGDVVVESDGDKFWIKK</sequence>
<keyword evidence="1" id="KW-1133">Transmembrane helix</keyword>
<organism evidence="3 4">
    <name type="scientific">Candidatus Woesebacteria bacterium RIFCSPHIGHO2_01_FULL_38_26b</name>
    <dbReference type="NCBI Taxonomy" id="1802491"/>
    <lineage>
        <taxon>Bacteria</taxon>
        <taxon>Candidatus Woeseibacteriota</taxon>
    </lineage>
</organism>
<dbReference type="PANTHER" id="PTHR30619:SF1">
    <property type="entry name" value="RECOMBINATION PROTEIN 2"/>
    <property type="match status" value="1"/>
</dbReference>
<feature type="transmembrane region" description="Helical" evidence="1">
    <location>
        <begin position="7"/>
        <end position="26"/>
    </location>
</feature>
<keyword evidence="1" id="KW-0472">Membrane</keyword>
<dbReference type="SUPFAM" id="SSF56281">
    <property type="entry name" value="Metallo-hydrolase/oxidoreductase"/>
    <property type="match status" value="1"/>
</dbReference>
<feature type="domain" description="Metallo-beta-lactamase" evidence="2">
    <location>
        <begin position="37"/>
        <end position="261"/>
    </location>
</feature>
<evidence type="ECO:0000259" key="2">
    <source>
        <dbReference type="Pfam" id="PF00753"/>
    </source>
</evidence>
<dbReference type="InterPro" id="IPR035681">
    <property type="entry name" value="ComA-like_MBL"/>
</dbReference>
<accession>A0A1F7XWI5</accession>
<evidence type="ECO:0000313" key="4">
    <source>
        <dbReference type="Proteomes" id="UP000176741"/>
    </source>
</evidence>